<dbReference type="PANTHER" id="PTHR40254:SF1">
    <property type="entry name" value="BLR0577 PROTEIN"/>
    <property type="match status" value="1"/>
</dbReference>
<dbReference type="Proteomes" id="UP001629156">
    <property type="component" value="Unassembled WGS sequence"/>
</dbReference>
<name>A0ABW8YRI7_9FLAO</name>
<evidence type="ECO:0000313" key="3">
    <source>
        <dbReference type="Proteomes" id="UP001629156"/>
    </source>
</evidence>
<dbReference type="InterPro" id="IPR052189">
    <property type="entry name" value="L-asp_N-monooxygenase_NS-form"/>
</dbReference>
<evidence type="ECO:0000259" key="1">
    <source>
        <dbReference type="Pfam" id="PF13454"/>
    </source>
</evidence>
<protein>
    <submittedName>
        <fullName evidence="2">FAD/NAD(P)-binding protein</fullName>
    </submittedName>
</protein>
<gene>
    <name evidence="2" type="ORF">ABS766_00585</name>
</gene>
<organism evidence="2 3">
    <name type="scientific">Flavobacterium rhizosphaerae</name>
    <dbReference type="NCBI Taxonomy" id="3163298"/>
    <lineage>
        <taxon>Bacteria</taxon>
        <taxon>Pseudomonadati</taxon>
        <taxon>Bacteroidota</taxon>
        <taxon>Flavobacteriia</taxon>
        <taxon>Flavobacteriales</taxon>
        <taxon>Flavobacteriaceae</taxon>
        <taxon>Flavobacterium</taxon>
    </lineage>
</organism>
<accession>A0ABW8YRI7</accession>
<keyword evidence="3" id="KW-1185">Reference proteome</keyword>
<dbReference type="Gene3D" id="3.50.50.60">
    <property type="entry name" value="FAD/NAD(P)-binding domain"/>
    <property type="match status" value="1"/>
</dbReference>
<comment type="caution">
    <text evidence="2">The sequence shown here is derived from an EMBL/GenBank/DDBJ whole genome shotgun (WGS) entry which is preliminary data.</text>
</comment>
<dbReference type="InterPro" id="IPR036188">
    <property type="entry name" value="FAD/NAD-bd_sf"/>
</dbReference>
<dbReference type="Pfam" id="PF13454">
    <property type="entry name" value="NAD_binding_9"/>
    <property type="match status" value="1"/>
</dbReference>
<dbReference type="SUPFAM" id="SSF51905">
    <property type="entry name" value="FAD/NAD(P)-binding domain"/>
    <property type="match status" value="1"/>
</dbReference>
<sequence>MEAGIKRIAIIGGGPSGMFILKQLLDADIKLNIHIFEKSNHFGCGMPYSQEGSGREHVTNVSGNEIPVLVTPVKDWVQTVPEETLHKNNISRNHFNDYKVLPRLFFGEYLCGQFDLLLKEAEKKNINVVLHAETTVNDIIDLPEENKVIVETQQHAVEKFDRVIICTGHSWPKRYEGKVPGYYDSPYPPDKLKIKCNHSVALKGASLTAIDALRTLSREHGWYEEKDDRLVYHLHRDYPYFNIVMHSRNGLMPAVRFHLEDSHLMGEGLLTEADIEKNIAENNGFLSLDYVFKKDYVDTFKDKDPDFYNDIKDLSIEQFVDKMLEYREATDPFMLLEREYNEADVSIKLHESVYWKEKLAVLSFAMNYPAKHFSAEDMLRLQEALKPLIAIVIAFIPQSSAKELLALHEAGLLQLVEVGQDSRVTPHNEEGAWYYHTNENGKEVKIHYQTYIDCTGQPHLMYEDVAFKSLLRDEVVSPAYLPFRSGREARKVMEEGKQHVKKKGEDYLLKVPGIGITDDFQVIGGDGAANSRIYMMAVPYIGGYNPDYSGLDFCEEASKRIVSSFIEGFKKEKTVPIK</sequence>
<dbReference type="RefSeq" id="WP_408083129.1">
    <property type="nucleotide sequence ID" value="NZ_JBELPZ010000001.1"/>
</dbReference>
<evidence type="ECO:0000313" key="2">
    <source>
        <dbReference type="EMBL" id="MFL9842901.1"/>
    </source>
</evidence>
<proteinExistence type="predicted"/>
<reference evidence="2 3" key="1">
    <citation type="submission" date="2024-06" db="EMBL/GenBank/DDBJ databases">
        <authorList>
            <person name="Kaempfer P."/>
            <person name="Viver T."/>
        </authorList>
    </citation>
    <scope>NUCLEOTIDE SEQUENCE [LARGE SCALE GENOMIC DNA]</scope>
    <source>
        <strain evidence="2 3">ST-119</strain>
    </source>
</reference>
<dbReference type="EMBL" id="JBELPZ010000001">
    <property type="protein sequence ID" value="MFL9842901.1"/>
    <property type="molecule type" value="Genomic_DNA"/>
</dbReference>
<feature type="domain" description="FAD-dependent urate hydroxylase HpyO/Asp monooxygenase CreE-like FAD/NAD(P)-binding" evidence="1">
    <location>
        <begin position="9"/>
        <end position="169"/>
    </location>
</feature>
<dbReference type="PANTHER" id="PTHR40254">
    <property type="entry name" value="BLR0577 PROTEIN"/>
    <property type="match status" value="1"/>
</dbReference>
<dbReference type="InterPro" id="IPR038732">
    <property type="entry name" value="HpyO/CreE_NAD-binding"/>
</dbReference>